<accession>A0A382Z2C1</accession>
<dbReference type="EMBL" id="UINC01180236">
    <property type="protein sequence ID" value="SVD89329.1"/>
    <property type="molecule type" value="Genomic_DNA"/>
</dbReference>
<protein>
    <submittedName>
        <fullName evidence="1">Uncharacterized protein</fullName>
    </submittedName>
</protein>
<sequence length="178" mass="20215">MKEIVILLLGTIFILLLADSTESVAADHLEPGEGIWKDENRVNLVTTKDSKYQVHLQVEVRNAQGQLISISETTNVNHIPHEITDNTFDTMLGKKEIITIDNVKYEKIQYTGTLDIEQLLPPSKKPSHFIGNWVISLCKVFDKHGYTCIAPWQANSSFVSLEEDDVVKNRWTVLRIVI</sequence>
<dbReference type="AlphaFoldDB" id="A0A382Z2C1"/>
<evidence type="ECO:0000313" key="1">
    <source>
        <dbReference type="EMBL" id="SVD89329.1"/>
    </source>
</evidence>
<name>A0A382Z2C1_9ZZZZ</name>
<gene>
    <name evidence="1" type="ORF">METZ01_LOCUS442183</name>
</gene>
<organism evidence="1">
    <name type="scientific">marine metagenome</name>
    <dbReference type="NCBI Taxonomy" id="408172"/>
    <lineage>
        <taxon>unclassified sequences</taxon>
        <taxon>metagenomes</taxon>
        <taxon>ecological metagenomes</taxon>
    </lineage>
</organism>
<proteinExistence type="predicted"/>
<reference evidence="1" key="1">
    <citation type="submission" date="2018-05" db="EMBL/GenBank/DDBJ databases">
        <authorList>
            <person name="Lanie J.A."/>
            <person name="Ng W.-L."/>
            <person name="Kazmierczak K.M."/>
            <person name="Andrzejewski T.M."/>
            <person name="Davidsen T.M."/>
            <person name="Wayne K.J."/>
            <person name="Tettelin H."/>
            <person name="Glass J.I."/>
            <person name="Rusch D."/>
            <person name="Podicherti R."/>
            <person name="Tsui H.-C.T."/>
            <person name="Winkler M.E."/>
        </authorList>
    </citation>
    <scope>NUCLEOTIDE SEQUENCE</scope>
</reference>